<feature type="domain" description="ABC transporter" evidence="5">
    <location>
        <begin position="5"/>
        <end position="232"/>
    </location>
</feature>
<dbReference type="RefSeq" id="WP_127723575.1">
    <property type="nucleotide sequence ID" value="NZ_RLIH01000003.1"/>
</dbReference>
<evidence type="ECO:0000256" key="1">
    <source>
        <dbReference type="ARBA" id="ARBA00005417"/>
    </source>
</evidence>
<evidence type="ECO:0000256" key="3">
    <source>
        <dbReference type="ARBA" id="ARBA00022741"/>
    </source>
</evidence>
<dbReference type="PROSITE" id="PS50893">
    <property type="entry name" value="ABC_TRANSPORTER_2"/>
    <property type="match status" value="1"/>
</dbReference>
<comment type="caution">
    <text evidence="6">The sequence shown here is derived from an EMBL/GenBank/DDBJ whole genome shotgun (WGS) entry which is preliminary data.</text>
</comment>
<proteinExistence type="inferred from homology"/>
<dbReference type="GO" id="GO:0005524">
    <property type="term" value="F:ATP binding"/>
    <property type="evidence" value="ECO:0007669"/>
    <property type="project" value="UniProtKB-KW"/>
</dbReference>
<keyword evidence="3" id="KW-0547">Nucleotide-binding</keyword>
<evidence type="ECO:0000313" key="7">
    <source>
        <dbReference type="Proteomes" id="UP000288812"/>
    </source>
</evidence>
<sequence length="311" mass="35254">MEKLIEIKELNKSFGNVKALDNLNFNLYSGDIYGLVGENGAGKSTLLKVIAGHINKTSGSCTVLNMDLDKSFEFRKECGFLIESPAFYSYMTGIKNLNYLAELRNIKIDNEILEIAEFFNIDSVLNKKVKGYSTGMRQRLGILAAVMHKPRILILDEPINGLDPSGIIDLRNFLLKINKEWNTTIIVSSHILNELSQIANRIGIIKNGSMLEEITLEDLKERNKKFLKLVPFEKEELPKVVNILEEKLKIYDFKVMPNSVIEIYSGADRLIIQKTLAKNDIYLSSISIEENTLEEYYMDLVGGGENDIFKS</sequence>
<evidence type="ECO:0000256" key="4">
    <source>
        <dbReference type="ARBA" id="ARBA00022840"/>
    </source>
</evidence>
<dbReference type="Proteomes" id="UP000288812">
    <property type="component" value="Unassembled WGS sequence"/>
</dbReference>
<evidence type="ECO:0000259" key="5">
    <source>
        <dbReference type="PROSITE" id="PS50893"/>
    </source>
</evidence>
<organism evidence="6 7">
    <name type="scientific">Anaerosphaera multitolerans</name>
    <dbReference type="NCBI Taxonomy" id="2487351"/>
    <lineage>
        <taxon>Bacteria</taxon>
        <taxon>Bacillati</taxon>
        <taxon>Bacillota</taxon>
        <taxon>Tissierellia</taxon>
        <taxon>Tissierellales</taxon>
        <taxon>Peptoniphilaceae</taxon>
        <taxon>Anaerosphaera</taxon>
    </lineage>
</organism>
<dbReference type="GO" id="GO:0016887">
    <property type="term" value="F:ATP hydrolysis activity"/>
    <property type="evidence" value="ECO:0007669"/>
    <property type="project" value="InterPro"/>
</dbReference>
<dbReference type="InterPro" id="IPR003593">
    <property type="entry name" value="AAA+_ATPase"/>
</dbReference>
<name>A0A437S7Y6_9FIRM</name>
<dbReference type="PANTHER" id="PTHR43335">
    <property type="entry name" value="ABC TRANSPORTER, ATP-BINDING PROTEIN"/>
    <property type="match status" value="1"/>
</dbReference>
<dbReference type="SMART" id="SM00382">
    <property type="entry name" value="AAA"/>
    <property type="match status" value="1"/>
</dbReference>
<dbReference type="PANTHER" id="PTHR43335:SF8">
    <property type="entry name" value="ABC TRANSPORTER, ATP-BINDING PROTEIN"/>
    <property type="match status" value="1"/>
</dbReference>
<accession>A0A437S7Y6</accession>
<dbReference type="InterPro" id="IPR027417">
    <property type="entry name" value="P-loop_NTPase"/>
</dbReference>
<keyword evidence="2" id="KW-0813">Transport</keyword>
<keyword evidence="7" id="KW-1185">Reference proteome</keyword>
<dbReference type="SUPFAM" id="SSF52540">
    <property type="entry name" value="P-loop containing nucleoside triphosphate hydrolases"/>
    <property type="match status" value="1"/>
</dbReference>
<dbReference type="EMBL" id="RLIH01000003">
    <property type="protein sequence ID" value="RVU55199.1"/>
    <property type="molecule type" value="Genomic_DNA"/>
</dbReference>
<keyword evidence="4 6" id="KW-0067">ATP-binding</keyword>
<dbReference type="AlphaFoldDB" id="A0A437S7Y6"/>
<dbReference type="InterPro" id="IPR003439">
    <property type="entry name" value="ABC_transporter-like_ATP-bd"/>
</dbReference>
<gene>
    <name evidence="6" type="ORF">EF514_02695</name>
</gene>
<dbReference type="OrthoDB" id="9809205at2"/>
<evidence type="ECO:0000256" key="2">
    <source>
        <dbReference type="ARBA" id="ARBA00022448"/>
    </source>
</evidence>
<dbReference type="Pfam" id="PF00005">
    <property type="entry name" value="ABC_tran"/>
    <property type="match status" value="1"/>
</dbReference>
<comment type="similarity">
    <text evidence="1">Belongs to the ABC transporter superfamily.</text>
</comment>
<dbReference type="Gene3D" id="3.40.50.300">
    <property type="entry name" value="P-loop containing nucleotide triphosphate hydrolases"/>
    <property type="match status" value="1"/>
</dbReference>
<evidence type="ECO:0000313" key="6">
    <source>
        <dbReference type="EMBL" id="RVU55199.1"/>
    </source>
</evidence>
<protein>
    <submittedName>
        <fullName evidence="6">ABC transporter ATP-binding protein</fullName>
    </submittedName>
</protein>
<reference evidence="6 7" key="1">
    <citation type="submission" date="2018-11" db="EMBL/GenBank/DDBJ databases">
        <title>Genome sequencing and assembly of Anaerosphaera sp. nov., GS7-6-2.</title>
        <authorList>
            <person name="Rettenmaier R."/>
            <person name="Liebl W."/>
            <person name="Zverlov V."/>
        </authorList>
    </citation>
    <scope>NUCLEOTIDE SEQUENCE [LARGE SCALE GENOMIC DNA]</scope>
    <source>
        <strain evidence="6 7">GS7-6-2</strain>
    </source>
</reference>